<evidence type="ECO:0000313" key="1">
    <source>
        <dbReference type="EMBL" id="MBC9813988.1"/>
    </source>
</evidence>
<gene>
    <name evidence="1" type="ORF">H9Y05_16045</name>
</gene>
<dbReference type="GO" id="GO:0003677">
    <property type="term" value="F:DNA binding"/>
    <property type="evidence" value="ECO:0007669"/>
    <property type="project" value="InterPro"/>
</dbReference>
<comment type="caution">
    <text evidence="1">The sequence shown here is derived from an EMBL/GenBank/DDBJ whole genome shotgun (WGS) entry which is preliminary data.</text>
</comment>
<name>A0A8J6U1I5_9FLAO</name>
<dbReference type="AlphaFoldDB" id="A0A8J6U1I5"/>
<dbReference type="RefSeq" id="WP_216714881.1">
    <property type="nucleotide sequence ID" value="NZ_JACVEL010000024.1"/>
</dbReference>
<dbReference type="GO" id="GO:0006313">
    <property type="term" value="P:DNA transposition"/>
    <property type="evidence" value="ECO:0007669"/>
    <property type="project" value="InterPro"/>
</dbReference>
<dbReference type="PANTHER" id="PTHR33293">
    <property type="entry name" value="INSERTION ELEMENT IS1 1 PROTEIN INSB-RELATED"/>
    <property type="match status" value="1"/>
</dbReference>
<dbReference type="NCBIfam" id="NF033558">
    <property type="entry name" value="transpos_IS1"/>
    <property type="match status" value="1"/>
</dbReference>
<dbReference type="Pfam" id="PF03400">
    <property type="entry name" value="DDE_Tnp_IS1"/>
    <property type="match status" value="1"/>
</dbReference>
<dbReference type="PANTHER" id="PTHR33293:SF2">
    <property type="entry name" value="TRANSPOSASE"/>
    <property type="match status" value="1"/>
</dbReference>
<keyword evidence="2" id="KW-1185">Reference proteome</keyword>
<dbReference type="EMBL" id="JACVEL010000024">
    <property type="protein sequence ID" value="MBC9813988.1"/>
    <property type="molecule type" value="Genomic_DNA"/>
</dbReference>
<accession>A0A8J6U1I5</accession>
<evidence type="ECO:0000313" key="2">
    <source>
        <dbReference type="Proteomes" id="UP000652681"/>
    </source>
</evidence>
<sequence length="229" mass="26951">MKTCHYCSSNSLICKGKRGLIQRYYCKSCHKYQQDMYRYRLYDPKDDKMIKLYHCEGLGIRSISRILGYSSNTIMRRILFLGFSVTKPAYLESNQIYEVDELCTYVGRNHSSHHKWIIYAINRSTKTVVDVAIGSRSRDNIGKVIGTIKSLNPRKIITDKLPVYVNLIQPIKHDTHRYSNNHIERGNLTLRTHIKRLFRKTICYSKNLNMLKASILLYLDHRNWKLDAL</sequence>
<organism evidence="1 2">
    <name type="scientific">Taishania pollutisoli</name>
    <dbReference type="NCBI Taxonomy" id="2766479"/>
    <lineage>
        <taxon>Bacteria</taxon>
        <taxon>Pseudomonadati</taxon>
        <taxon>Bacteroidota</taxon>
        <taxon>Flavobacteriia</taxon>
        <taxon>Flavobacteriales</taxon>
        <taxon>Crocinitomicaceae</taxon>
        <taxon>Taishania</taxon>
    </lineage>
</organism>
<protein>
    <submittedName>
        <fullName evidence="1">IS1 family transposase</fullName>
    </submittedName>
</protein>
<dbReference type="Proteomes" id="UP000652681">
    <property type="component" value="Unassembled WGS sequence"/>
</dbReference>
<reference evidence="1" key="1">
    <citation type="submission" date="2020-09" db="EMBL/GenBank/DDBJ databases">
        <title>Taishania pollutisoli gen. nov., sp. nov., Isolated from Tetrabromobisphenol A-Contaminated Soil.</title>
        <authorList>
            <person name="Chen Q."/>
        </authorList>
    </citation>
    <scope>NUCLEOTIDE SEQUENCE</scope>
    <source>
        <strain evidence="1">CZZ-1</strain>
    </source>
</reference>
<dbReference type="InterPro" id="IPR051354">
    <property type="entry name" value="Transposase_27_IS1"/>
</dbReference>
<dbReference type="InterPro" id="IPR005063">
    <property type="entry name" value="Transposase_27"/>
</dbReference>
<dbReference type="GO" id="GO:0004803">
    <property type="term" value="F:transposase activity"/>
    <property type="evidence" value="ECO:0007669"/>
    <property type="project" value="InterPro"/>
</dbReference>
<proteinExistence type="predicted"/>